<feature type="compositionally biased region" description="Basic and acidic residues" evidence="5">
    <location>
        <begin position="769"/>
        <end position="778"/>
    </location>
</feature>
<feature type="domain" description="Helicase ATP-binding" evidence="6">
    <location>
        <begin position="2663"/>
        <end position="2808"/>
    </location>
</feature>
<dbReference type="GO" id="GO:0005524">
    <property type="term" value="F:ATP binding"/>
    <property type="evidence" value="ECO:0007669"/>
    <property type="project" value="InterPro"/>
</dbReference>
<evidence type="ECO:0000256" key="1">
    <source>
        <dbReference type="ARBA" id="ARBA00022490"/>
    </source>
</evidence>
<keyword evidence="9" id="KW-0378">Hydrolase</keyword>
<feature type="region of interest" description="Disordered" evidence="5">
    <location>
        <begin position="4552"/>
        <end position="4573"/>
    </location>
</feature>
<feature type="compositionally biased region" description="Basic and acidic residues" evidence="5">
    <location>
        <begin position="850"/>
        <end position="867"/>
    </location>
</feature>
<dbReference type="EMBL" id="GDIQ01048091">
    <property type="protein sequence ID" value="JAN46646.1"/>
    <property type="molecule type" value="Transcribed_RNA"/>
</dbReference>
<feature type="coiled-coil region" evidence="4">
    <location>
        <begin position="341"/>
        <end position="368"/>
    </location>
</feature>
<dbReference type="InterPro" id="IPR014018">
    <property type="entry name" value="SecA_motor_DEAD"/>
</dbReference>
<dbReference type="EMBL" id="GDIQ01048092">
    <property type="protein sequence ID" value="JAN46645.1"/>
    <property type="molecule type" value="Transcribed_RNA"/>
</dbReference>
<keyword evidence="4" id="KW-0175">Coiled coil</keyword>
<keyword evidence="2" id="KW-0653">Protein transport</keyword>
<feature type="coiled-coil region" evidence="4">
    <location>
        <begin position="90"/>
        <end position="117"/>
    </location>
</feature>
<dbReference type="InterPro" id="IPR014001">
    <property type="entry name" value="Helicase_ATP-bd"/>
</dbReference>
<dbReference type="PROSITE" id="PS51196">
    <property type="entry name" value="SECA_MOTOR_DEAD"/>
    <property type="match status" value="1"/>
</dbReference>
<dbReference type="PANTHER" id="PTHR30612:SF0">
    <property type="entry name" value="CHLOROPLAST PROTEIN-TRANSPORTING ATPASE"/>
    <property type="match status" value="1"/>
</dbReference>
<keyword evidence="1" id="KW-0963">Cytoplasm</keyword>
<keyword evidence="9" id="KW-0547">Nucleotide-binding</keyword>
<dbReference type="InterPro" id="IPR027417">
    <property type="entry name" value="P-loop_NTPase"/>
</dbReference>
<accession>A0A0P6FGI2</accession>
<dbReference type="SMART" id="SM00957">
    <property type="entry name" value="SecA_DEAD"/>
    <property type="match status" value="1"/>
</dbReference>
<evidence type="ECO:0000256" key="3">
    <source>
        <dbReference type="ARBA" id="ARBA00023010"/>
    </source>
</evidence>
<organism evidence="9">
    <name type="scientific">Daphnia magna</name>
    <dbReference type="NCBI Taxonomy" id="35525"/>
    <lineage>
        <taxon>Eukaryota</taxon>
        <taxon>Metazoa</taxon>
        <taxon>Ecdysozoa</taxon>
        <taxon>Arthropoda</taxon>
        <taxon>Crustacea</taxon>
        <taxon>Branchiopoda</taxon>
        <taxon>Diplostraca</taxon>
        <taxon>Cladocera</taxon>
        <taxon>Anomopoda</taxon>
        <taxon>Daphniidae</taxon>
        <taxon>Daphnia</taxon>
    </lineage>
</organism>
<feature type="domain" description="Helicase C-terminal" evidence="7">
    <location>
        <begin position="3008"/>
        <end position="3205"/>
    </location>
</feature>
<dbReference type="SUPFAM" id="SSF52540">
    <property type="entry name" value="P-loop containing nucleoside triphosphate hydrolases"/>
    <property type="match status" value="2"/>
</dbReference>
<dbReference type="Pfam" id="PF07517">
    <property type="entry name" value="SecA_DEAD"/>
    <property type="match status" value="1"/>
</dbReference>
<feature type="compositionally biased region" description="Acidic residues" evidence="5">
    <location>
        <begin position="4315"/>
        <end position="4324"/>
    </location>
</feature>
<dbReference type="InterPro" id="IPR000185">
    <property type="entry name" value="SecA"/>
</dbReference>
<feature type="domain" description="SecA family profile" evidence="8">
    <location>
        <begin position="2559"/>
        <end position="3192"/>
    </location>
</feature>
<feature type="coiled-coil region" evidence="4">
    <location>
        <begin position="919"/>
        <end position="946"/>
    </location>
</feature>
<evidence type="ECO:0000313" key="9">
    <source>
        <dbReference type="EMBL" id="JAN46646.1"/>
    </source>
</evidence>
<feature type="compositionally biased region" description="Acidic residues" evidence="5">
    <location>
        <begin position="4209"/>
        <end position="4225"/>
    </location>
</feature>
<proteinExistence type="predicted"/>
<reference evidence="9" key="1">
    <citation type="submission" date="2015-10" db="EMBL/GenBank/DDBJ databases">
        <title>EvidentialGene: Evidence-directed Construction of Complete mRNA Transcriptomes without Genomes.</title>
        <authorList>
            <person name="Gilbert D.G."/>
        </authorList>
    </citation>
    <scope>NUCLEOTIDE SEQUENCE</scope>
</reference>
<evidence type="ECO:0000256" key="5">
    <source>
        <dbReference type="SAM" id="MobiDB-lite"/>
    </source>
</evidence>
<feature type="compositionally biased region" description="Basic and acidic residues" evidence="5">
    <location>
        <begin position="4325"/>
        <end position="4344"/>
    </location>
</feature>
<dbReference type="Pfam" id="PF13930">
    <property type="entry name" value="Endonuclea_NS_2"/>
    <property type="match status" value="1"/>
</dbReference>
<evidence type="ECO:0000259" key="6">
    <source>
        <dbReference type="PROSITE" id="PS51192"/>
    </source>
</evidence>
<feature type="compositionally biased region" description="Basic and acidic residues" evidence="5">
    <location>
        <begin position="4186"/>
        <end position="4198"/>
    </location>
</feature>
<feature type="region of interest" description="Disordered" evidence="5">
    <location>
        <begin position="657"/>
        <end position="685"/>
    </location>
</feature>
<dbReference type="PROSITE" id="PS51194">
    <property type="entry name" value="HELICASE_CTER"/>
    <property type="match status" value="1"/>
</dbReference>
<keyword evidence="9" id="KW-0067">ATP-binding</keyword>
<keyword evidence="3" id="KW-0811">Translocation</keyword>
<protein>
    <submittedName>
        <fullName evidence="9">Helicase c-terminal domain containing protein</fullName>
    </submittedName>
</protein>
<dbReference type="PROSITE" id="PS51192">
    <property type="entry name" value="HELICASE_ATP_BIND_1"/>
    <property type="match status" value="1"/>
</dbReference>
<dbReference type="GO" id="GO:0017038">
    <property type="term" value="P:protein import"/>
    <property type="evidence" value="ECO:0007669"/>
    <property type="project" value="InterPro"/>
</dbReference>
<name>A0A0P6FGI2_9CRUS</name>
<dbReference type="GO" id="GO:0006605">
    <property type="term" value="P:protein targeting"/>
    <property type="evidence" value="ECO:0007669"/>
    <property type="project" value="InterPro"/>
</dbReference>
<keyword evidence="9" id="KW-0347">Helicase</keyword>
<dbReference type="InterPro" id="IPR001650">
    <property type="entry name" value="Helicase_C-like"/>
</dbReference>
<dbReference type="InterPro" id="IPR044927">
    <property type="entry name" value="Endonuclea_NS_2"/>
</dbReference>
<dbReference type="OrthoDB" id="6355656at2759"/>
<feature type="compositionally biased region" description="Basic and acidic residues" evidence="5">
    <location>
        <begin position="4559"/>
        <end position="4572"/>
    </location>
</feature>
<dbReference type="PANTHER" id="PTHR30612">
    <property type="entry name" value="SECA INNER MEMBRANE COMPONENT OF SEC PROTEIN SECRETION SYSTEM"/>
    <property type="match status" value="1"/>
</dbReference>
<feature type="region of interest" description="Disordered" evidence="5">
    <location>
        <begin position="764"/>
        <end position="794"/>
    </location>
</feature>
<feature type="compositionally biased region" description="Gly residues" evidence="5">
    <location>
        <begin position="657"/>
        <end position="671"/>
    </location>
</feature>
<dbReference type="InterPro" id="IPR011115">
    <property type="entry name" value="SecA_DEAD"/>
</dbReference>
<dbReference type="GO" id="GO:0006886">
    <property type="term" value="P:intracellular protein transport"/>
    <property type="evidence" value="ECO:0007669"/>
    <property type="project" value="InterPro"/>
</dbReference>
<evidence type="ECO:0000256" key="4">
    <source>
        <dbReference type="SAM" id="Coils"/>
    </source>
</evidence>
<dbReference type="Gene3D" id="3.40.50.300">
    <property type="entry name" value="P-loop containing nucleotide triphosphate hydrolases"/>
    <property type="match status" value="2"/>
</dbReference>
<feature type="region of interest" description="Disordered" evidence="5">
    <location>
        <begin position="4734"/>
        <end position="4770"/>
    </location>
</feature>
<feature type="region of interest" description="Disordered" evidence="5">
    <location>
        <begin position="848"/>
        <end position="882"/>
    </location>
</feature>
<evidence type="ECO:0000259" key="8">
    <source>
        <dbReference type="PROSITE" id="PS51196"/>
    </source>
</evidence>
<evidence type="ECO:0000259" key="7">
    <source>
        <dbReference type="PROSITE" id="PS51194"/>
    </source>
</evidence>
<feature type="region of interest" description="Disordered" evidence="5">
    <location>
        <begin position="4186"/>
        <end position="4232"/>
    </location>
</feature>
<sequence length="4770" mass="539342">MEIEIEGRRMVIQLNWSRPKLQDQLLKSALTLTKVDADAGQNVTPTHSLAVCLLQHGLNRYSDLRRLGEAWRSTKSCGINCDEGDWIRFCQHLDKKNQEAELELKNEKITKKASEEVTPRSSTVNLQRIIKGVVDTLDQFQWLGLLNTSSSFRVGCIVGEDYVIDIRPKIYESAESICRHQYVWYDSDSQTFHGIAKWMDTFQDRQAYRVALSCQVAQNLKDFCCCLLKKGNPGDDELEMRSMAYLKELNQQLDRNIEDHLAMVDRWDEDSEESSKLKILLHELLDPSFDEHRFEINLELRQEFIESLEKAYGEVQILRQEAYEKARLQAIQNREEDERKERQFKLEIETATVEIQRLEQEIEVDERSAQQQFGDRTEQMKKARYRDLWRTARYKVLETSNRKKPLRFIGAVQVLIMQKRELLKSKTEQLEWDRFRLLLHGLPPPLEIAKHGRNHKLFAIDTDDTADALLTDVLEELKLLELFEKQGGNSQLLMSYARQNSSKVLAEIRRILDKMVTEPINSMSNQTWRFSGCALLLSHIYNQWMTKNSSSSEHRCEEITIEASRVIYIDMDWKTPGLSLALSSPRIEAVGTGIRREIDLSGEDAKQTIPEKANDGRDAGLSGDDGEHGAAGQSAGHLSINCDTYLGMQLVIHARGGNGSNGQNGGDGKTGINGQNGRDGELQPKEKVNQDFDFIPLRYYWNFPKSVYQYYSGKIYNTGHLVPGEPGTPGKSGGSAGSGGCGGQGGFAGEVEVECGTGRNRIAIAQNKNGKDGMDGKPGKSAKGGEGGRNGLDSARVFATDSDSLDPWFWVAGKWHEAKGKLKIERIMRESNQSEQIGSRIIVVAQDSGRATDGERGEDGQDADQSHQKKSTPKRAMVEAGASWRSDAAATALASSRLQQKEAAIQKLGAAITNSSEAARRARAAAKQQEANEKKLKQMKEGEQRMRKAFQLAKTQSTSQLMRTTQRTHTIATHQAAGAGESSISLKENDEFIPNTAHVLAKTQPATQSEWAAMNGVDVLDALIAKYSKISNESSRTLSILTQSIVLQIYLPEPADRGLVWSSIAKITRRIDGHPDHMIQSLRCISQDIDLIQELISAKGGILLKPMSDVILKKTNDMARDIVTTPENALDVLGVLYAFRQLSWSYEELQKLLGPLEDNEMSKSFGSLLGKSNKGSSAPDPAKSKLIQFVREKLIYSVAEMMTTATSVRGGNKEHPDETMIQSQVLTLNGLLQCCSLHLTTPDGVPVATFFDKLMEKLKNISGKEGKTGDDVNVALTDFACRQIGIDKVRDLMPISNTASSVSPANQMALNVDDEQRLEKLRFLLSHTKVDVDDLDAIRSDVEKRKTFHKEPYKTIYSLAEQAFVNFYWTREWESYYDFLKEIKENQNRPDESPSEMLDKEELHGQLNELQNVVERLKAALMWTHSGKSYKEMMEVCTNLKEKLDTSGWKDKFSAAWAKLKRSSDEKETPWVKCINWAREQERNIVGFFEDSHKDLPETNSKDFMSFVFRLQTIRQPSKSDKESMVPQFRKALHYLDHNKRVPFTVSEMELFNKVFSKTNEGIFKDETILRDQAKLKNEYVERYADHHFLRWIDSYEEIALIQEEISRQWESCSTDSDKASQQAKVARRKNILLNRYAALTTFFLSPQKCHEAWRSLMREMKVDELDQQLRTRVSNTFGNRIQQMIGDVEAALNQIKEGDNVQSDGIPEDGGGETLCTETKRCLSIVDTLLTSSNCLLVKKELSSTISTILSDVLLLFEYLVELDDTNAERITPYLEKWRTSLATITMEETGNLLKLSADVRRGVANVLDIANWSTTSDDRLLETLNHRTKQNRENMTNALQRQKTFIELLTRERLMDDVLSVVKASVDCLGEGEDLNPSSLCCHKNHNLPLLIQKQVDIWNKCTPSEFHSNGKDALAFLDALLSSTPKKLLKARASLASELLVHHIDTPENVDVLERWTKRINNFVVTFGTNMDSDEEMASRVIELQASLIAHFHVFQTRNLSLFEEANKLHAKINSKIVTEQLTVLARVLGKSKTESNCLLVTSLCHFVSILSKCATTSQRLIASDCIIEIIEQLFRDPNVKKNNVKMKTILDVVYFSSEGFTFTEKSYLERFIQTESCCKDNNMIMRLYNKISDTRKGEEGNISSSVTNRLIEAIDFQSLLTQEERKYLTLLANDEVVERVLKILPPTAYLDSLKERATNQIYRRLILHFYGEEDGDLTDLLESYKAAKKTGDGEEATEQQENSPSDCKLRIVSQFQKSFGRAYFFVKRDGIEFEWLAWLQETVLKSLQSMRRDLLTLANVTQLISASAEFKLDELFQSTVTARPYQWLDNLLANSILKAVDKLDPAKTGNQAERKTQRRHLTSDLHECLRSPQLQGRIVLEVFRRKLEQETRLVAAMESVDFSYAAGLVSGLKTLTKIDDVGRFQGTSLKHWPRLIRHCKLTEIWPSGLANQLVTILDHRLGQDKADCFLQHFETKYGHVQNESLHPEENDWPASQLIIQLEGIVKNLSKYPWIVDSFFALVRSTDVANSEDEDYHWQHIQSREFIEQERSKASQSNLSVAELLRSMRNDPENEAVIGQMTKQNSFVQTIDAIKLLATSEPRSQWSQKNIDNWVTNIKECRAEVDLVDFLSVAFRAVQLQMNCQLRDSQMLAILMFVTPSESQRVQRRMAQISTGEGKTLITTLLVIYHVLSNWSNGRRLVDVITSSPVLAVDNVIEMKRFYEVFGVGVQNNCDATCSDDEELRRKRYNTDVVYGDLSSFQRDILLSRFFSDRDITCNREAGAVVVDEVDSMLLDKGENILYLSHKIPEMDDLVQVFVEIWHTVHDPSVTAGDERAQATVYESVKERVENGDIRVPKCLESFVLRYLLVWTRNAFRAKKVTTKDSYKVDDVGDGRGQQIVIMDKETGVEQVQMQWSHGLHQFLQLKHALKLSPISLKAVFMSNVGFFEQRKNAALYGMTGTLGSTAECKLLGDVFRVDFFKMPRFRRRFCLEEDHLLSPERSQWLDNLVGATKAQVDAKRAVLVVCENIASAEAAYNKLLFAYKQEDQSKKGMEATIGVNISKYVSSFDKGFQKKQHDSSLAPGDIIVATNLAGRGTDFKVNEQLAKNGGLHVIIGYMPANARIEAQIEGRVARAGQPGSFQFVVWDPTVSVSKSDVASELCGLKVRRDDRECRRLEQIRTRGLQKIFLEEELFKKFHEEIYNVARKMLRQNTSPDGELQLKFLTNNWALWLDDNADHIDNIHVRKSDTVYANFNSFKTKCLESAGDSAGSFARFASTPSELMTLGDFFEKTKETEHKANHCYIQVVKKEPDDCPGALIRQAKLILREAGSVEKRKAKPLLIRARTLIENKIGQLSICNDLVKKTLKTHEKSGSVMINENRFEEQTTNLISLLQVHLTAIDDILGRSVVGALTMHFPKEEEMQDILALITDELKHKGHCKPHRLSKSVSVRSIGVGKDMSDDHQTVLWMDYGTTSQQRRIHWPTELSQYERAVVQRIDERRDALRQSFTKCTLMDVVVTQNQVWEELVKEGYVVQEKIIDQDVIRWAQSQIEGDSAVKDFLERLPTELNCLKTVLVDWLKRHDEEPFDHAVTPLKLDNVTLKSLESFLKESQIVIHINHRQGVLSKEISFDPNRTSSPVVGLSEQLTKFDHLIAMWILQSSSEELGESAFKKVGEIVSREELPCPKDSKEGAEKIWKYLLSEGVIKEPKVAFAPGLNANKEHIESRRKEITEVVESLAGVKEICWKHRPPPKPVTEHSIYYDVPSYWADSAWNAVRNALNYVNPFGGEKSDNASQATNVDEWLTEKQNKEHLEAYKRDVISALFSSIGQLKTIPMVNTTLNPLSDYFVSDTSRTYPAEEMQSLAGKSFTGVIKLEAHKTWWDYWDRRAFYVAMAGVAQIALGVALATMSGGLLAVVSKTLIAEGVSDIGYAIQAGLTGTFSWGGYLSHKKWSLAMSVATAGLGAYLTKGAAAGRLAAMGFQGKAGLALCWAATKRALAKCGQAVLSTMTSMGVERLLSWLKKFVIENVLKHVKFLISKALWFIFNSLSNALDRIWALLQKMGRSVEDVKQVIDGYLDKAKSSDLYTLWGRRMAGQATSVGGAIGRCFSESKDVLDAEGNNQLFEEEKAQGLDALKKSFKFVGYTEKAIKIVNWIKNGTEILGLITFAPEYVKNVESSLSEEARKLEAGEQEKEAMQQAHQNQESINEEEKEEDQLNADESAETTHATYSVASTTTAESETKVFNEYKQKVKERIEGDVVTYMVDSVTKTWVQPWLQSKIEGLIVSAGQNVLERIGSMWKGSQGDSKMADNQAEENEALNDEEAKKAESEKKAAAAKKEIEDSLGEGNSQKETDENGNTVVQPKEYKDVVTSMGQGQAAGLLQMQMVANATNCTLVIIDKTEEKDFKSDDGQFTITPDGKSEKTIQLIYTKNEDGTNHVSLIGPDGKEMQLPPSMKNADGTPVPPNRCLYEAVAGALGKNVDDLLSQVKKNALNDKMSQYLYDQKVNEALPHMRVGRRREGEPADVFFLVDQDKNIRRVLTTITKKNLRGGSDVTPKAREDLKSERPENEKEDYDCGHLIAFLFGGGGKINDHNLVNMHKSLNRGAYKQLEMMLAKFLNDDKTDNARVDIDISLNEGIKNGNFKSPLNLRFSWRVSVDNKVLSHSSVLFFNNSDILSLVHNQVEYEHRPLYQEIPIYRVNNPRAENPTAEIVLLDGRQEDVGQDDGLTLVRSDKYKPPNQENEQHRRNQILEVNEEEDVPVIRQAQN</sequence>
<feature type="compositionally biased region" description="Basic and acidic residues" evidence="5">
    <location>
        <begin position="4734"/>
        <end position="4749"/>
    </location>
</feature>
<dbReference type="GO" id="GO:0016020">
    <property type="term" value="C:membrane"/>
    <property type="evidence" value="ECO:0007669"/>
    <property type="project" value="InterPro"/>
</dbReference>
<feature type="region of interest" description="Disordered" evidence="5">
    <location>
        <begin position="4303"/>
        <end position="4365"/>
    </location>
</feature>
<dbReference type="Gene3D" id="3.90.1440.10">
    <property type="entry name" value="SecA, preprotein cross-linking domain"/>
    <property type="match status" value="1"/>
</dbReference>
<feature type="region of interest" description="Disordered" evidence="5">
    <location>
        <begin position="601"/>
        <end position="634"/>
    </location>
</feature>
<dbReference type="GO" id="GO:0004386">
    <property type="term" value="F:helicase activity"/>
    <property type="evidence" value="ECO:0007669"/>
    <property type="project" value="UniProtKB-KW"/>
</dbReference>
<evidence type="ECO:0000256" key="2">
    <source>
        <dbReference type="ARBA" id="ARBA00022927"/>
    </source>
</evidence>
<keyword evidence="2" id="KW-0813">Transport</keyword>